<dbReference type="STRING" id="543877.AM2010_2580"/>
<comment type="similarity">
    <text evidence="11 13">Belongs to the TonB-dependent receptor family.</text>
</comment>
<dbReference type="EMBL" id="CP011805">
    <property type="protein sequence ID" value="AKM08635.1"/>
    <property type="molecule type" value="Genomic_DNA"/>
</dbReference>
<dbReference type="PANTHER" id="PTHR32552">
    <property type="entry name" value="FERRICHROME IRON RECEPTOR-RELATED"/>
    <property type="match status" value="1"/>
</dbReference>
<keyword evidence="4" id="KW-0410">Iron transport</keyword>
<dbReference type="Pfam" id="PF07715">
    <property type="entry name" value="Plug"/>
    <property type="match status" value="1"/>
</dbReference>
<evidence type="ECO:0000256" key="10">
    <source>
        <dbReference type="ARBA" id="ARBA00023237"/>
    </source>
</evidence>
<keyword evidence="7" id="KW-0406">Ion transport</keyword>
<dbReference type="InterPro" id="IPR010916">
    <property type="entry name" value="TonB_box_CS"/>
</dbReference>
<dbReference type="PATRIC" id="fig|543877.4.peg.2618"/>
<protein>
    <submittedName>
        <fullName evidence="17">TonB-dependent receptor</fullName>
    </submittedName>
</protein>
<keyword evidence="3 11" id="KW-1134">Transmembrane beta strand</keyword>
<feature type="signal peptide" evidence="14">
    <location>
        <begin position="1"/>
        <end position="24"/>
    </location>
</feature>
<feature type="domain" description="TonB-dependent receptor plug" evidence="16">
    <location>
        <begin position="62"/>
        <end position="167"/>
    </location>
</feature>
<comment type="subcellular location">
    <subcellularLocation>
        <location evidence="1 11">Cell outer membrane</location>
        <topology evidence="1 11">Multi-pass membrane protein</topology>
    </subcellularLocation>
</comment>
<dbReference type="InterPro" id="IPR036942">
    <property type="entry name" value="Beta-barrel_TonB_sf"/>
</dbReference>
<dbReference type="InterPro" id="IPR039426">
    <property type="entry name" value="TonB-dep_rcpt-like"/>
</dbReference>
<dbReference type="GO" id="GO:0009279">
    <property type="term" value="C:cell outer membrane"/>
    <property type="evidence" value="ECO:0007669"/>
    <property type="project" value="UniProtKB-SubCell"/>
</dbReference>
<keyword evidence="10 11" id="KW-0998">Cell outer membrane</keyword>
<reference evidence="17 18" key="1">
    <citation type="submission" date="2015-06" db="EMBL/GenBank/DDBJ databases">
        <authorList>
            <person name="Kim K.M."/>
        </authorList>
    </citation>
    <scope>NUCLEOTIDE SEQUENCE [LARGE SCALE GENOMIC DNA]</scope>
    <source>
        <strain evidence="17 18">KCTC 22370</strain>
    </source>
</reference>
<dbReference type="PANTHER" id="PTHR32552:SF81">
    <property type="entry name" value="TONB-DEPENDENT OUTER MEMBRANE RECEPTOR"/>
    <property type="match status" value="1"/>
</dbReference>
<keyword evidence="8 12" id="KW-0798">TonB box</keyword>
<feature type="domain" description="TonB-dependent receptor-like beta-barrel" evidence="15">
    <location>
        <begin position="279"/>
        <end position="752"/>
    </location>
</feature>
<feature type="chain" id="PRO_5002562600" evidence="14">
    <location>
        <begin position="25"/>
        <end position="793"/>
    </location>
</feature>
<keyword evidence="5 11" id="KW-0812">Transmembrane</keyword>
<keyword evidence="2 11" id="KW-0813">Transport</keyword>
<evidence type="ECO:0000256" key="9">
    <source>
        <dbReference type="ARBA" id="ARBA00023136"/>
    </source>
</evidence>
<evidence type="ECO:0000256" key="7">
    <source>
        <dbReference type="ARBA" id="ARBA00023065"/>
    </source>
</evidence>
<sequence length="793" mass="85616" precursor="true">MKRATTLYLGTALALVAWPMAATAQDAGNAEVDGPAEPAEDMAGESDPFTIVVTAQRREQDLNRVPISIEVLGGDKLADTGISTLEEVTLSVPNFQITQTGLTTQTYIRGIGSGNDPAFEQSVAQYVDGVSYGRAQLTRAPFFDLQRVEVLRGPQSILFGKNSTAGALNIITAEPTDMVEAGVTAIYTPVFDGVEGQAFVSGPLAPNLAGRIAVRGLSEDGFVYNTVKDRDEPQREELAGRGTLQYDSGPFKATLKGEYSTFDVTGRNLLVSQDVATRTLPNGAPLDFATALAGAGLPGVLQDTTFNYRRQADADDYDRTDFWNATLTTETELGDSLLTTVTGYLGYDRTTSVDLDFTSASILGALTRENYEQISQEVRVATPDDRTLSVVGGAYFEHNRLEYSDVTSFGPNLANLGYGVISDIGVARDFEQTSTTYAVFAQVQWRVSDRLRVIPGLRIAIDDKTASRTLVARQGAFSFDGPLVTAPTPIVVLQSALGFSLNNPGAGTGHDLSRSRSESNVVPSIALEFDVTDDVLLFGSYREGYKGFGFDARSNNNQSFGFDDEYVNAYEAGIRASFANNAASVGLTLYRSTYSDLQISQFDGTVGFNVGNAGKTRTQGAEATARYTIAPGIAFNLSAAYLDFEYLDFRRGNCAFGETPDGDVVNGVQLCDYTGERGRFTPKWNLYGGLNVDRPLFGDIRLKANADVSYTGEHNVHDNLDPAGIVDGYTMVDARIGFGTDRWTIAAVGRNLLDERFRTYAAQVPFASNVGANTQYATASRPRSVAVQLQLRY</sequence>
<evidence type="ECO:0000256" key="13">
    <source>
        <dbReference type="RuleBase" id="RU003357"/>
    </source>
</evidence>
<dbReference type="GO" id="GO:0006826">
    <property type="term" value="P:iron ion transport"/>
    <property type="evidence" value="ECO:0007669"/>
    <property type="project" value="UniProtKB-KW"/>
</dbReference>
<feature type="short sequence motif" description="TonB box" evidence="12">
    <location>
        <begin position="50"/>
        <end position="56"/>
    </location>
</feature>
<evidence type="ECO:0000259" key="15">
    <source>
        <dbReference type="Pfam" id="PF00593"/>
    </source>
</evidence>
<dbReference type="Proteomes" id="UP000037643">
    <property type="component" value="Chromosome"/>
</dbReference>
<dbReference type="PROSITE" id="PS52016">
    <property type="entry name" value="TONB_DEPENDENT_REC_3"/>
    <property type="match status" value="1"/>
</dbReference>
<evidence type="ECO:0000256" key="1">
    <source>
        <dbReference type="ARBA" id="ARBA00004571"/>
    </source>
</evidence>
<dbReference type="InterPro" id="IPR012910">
    <property type="entry name" value="Plug_dom"/>
</dbReference>
<evidence type="ECO:0000313" key="17">
    <source>
        <dbReference type="EMBL" id="AKM08635.1"/>
    </source>
</evidence>
<name>A0A0G3XAT3_9SPHN</name>
<evidence type="ECO:0000256" key="8">
    <source>
        <dbReference type="ARBA" id="ARBA00023077"/>
    </source>
</evidence>
<accession>A0A0G3XAT3</accession>
<evidence type="ECO:0000256" key="2">
    <source>
        <dbReference type="ARBA" id="ARBA00022448"/>
    </source>
</evidence>
<evidence type="ECO:0000256" key="6">
    <source>
        <dbReference type="ARBA" id="ARBA00023004"/>
    </source>
</evidence>
<keyword evidence="17" id="KW-0675">Receptor</keyword>
<dbReference type="SUPFAM" id="SSF56935">
    <property type="entry name" value="Porins"/>
    <property type="match status" value="1"/>
</dbReference>
<organism evidence="17 18">
    <name type="scientific">Pelagerythrobacter marensis</name>
    <dbReference type="NCBI Taxonomy" id="543877"/>
    <lineage>
        <taxon>Bacteria</taxon>
        <taxon>Pseudomonadati</taxon>
        <taxon>Pseudomonadota</taxon>
        <taxon>Alphaproteobacteria</taxon>
        <taxon>Sphingomonadales</taxon>
        <taxon>Erythrobacteraceae</taxon>
        <taxon>Pelagerythrobacter</taxon>
    </lineage>
</organism>
<gene>
    <name evidence="17" type="ORF">AM2010_2580</name>
</gene>
<proteinExistence type="inferred from homology"/>
<keyword evidence="6" id="KW-0408">Iron</keyword>
<evidence type="ECO:0000256" key="3">
    <source>
        <dbReference type="ARBA" id="ARBA00022452"/>
    </source>
</evidence>
<evidence type="ECO:0000256" key="4">
    <source>
        <dbReference type="ARBA" id="ARBA00022496"/>
    </source>
</evidence>
<keyword evidence="14" id="KW-0732">Signal</keyword>
<dbReference type="PROSITE" id="PS00430">
    <property type="entry name" value="TONB_DEPENDENT_REC_1"/>
    <property type="match status" value="1"/>
</dbReference>
<evidence type="ECO:0000256" key="14">
    <source>
        <dbReference type="SAM" id="SignalP"/>
    </source>
</evidence>
<dbReference type="Pfam" id="PF00593">
    <property type="entry name" value="TonB_dep_Rec_b-barrel"/>
    <property type="match status" value="1"/>
</dbReference>
<keyword evidence="18" id="KW-1185">Reference proteome</keyword>
<dbReference type="Gene3D" id="2.40.170.20">
    <property type="entry name" value="TonB-dependent receptor, beta-barrel domain"/>
    <property type="match status" value="1"/>
</dbReference>
<evidence type="ECO:0000313" key="18">
    <source>
        <dbReference type="Proteomes" id="UP000037643"/>
    </source>
</evidence>
<dbReference type="InterPro" id="IPR000531">
    <property type="entry name" value="Beta-barrel_TonB"/>
</dbReference>
<evidence type="ECO:0000256" key="11">
    <source>
        <dbReference type="PROSITE-ProRule" id="PRU01360"/>
    </source>
</evidence>
<dbReference type="KEGG" id="amx:AM2010_2580"/>
<dbReference type="AlphaFoldDB" id="A0A0G3XAT3"/>
<evidence type="ECO:0000256" key="5">
    <source>
        <dbReference type="ARBA" id="ARBA00022692"/>
    </source>
</evidence>
<evidence type="ECO:0000256" key="12">
    <source>
        <dbReference type="PROSITE-ProRule" id="PRU10143"/>
    </source>
</evidence>
<keyword evidence="9 11" id="KW-0472">Membrane</keyword>
<evidence type="ECO:0000259" key="16">
    <source>
        <dbReference type="Pfam" id="PF07715"/>
    </source>
</evidence>